<dbReference type="InterPro" id="IPR051257">
    <property type="entry name" value="Diverse_CBS-Domain"/>
</dbReference>
<accession>A0A8J2U1X4</accession>
<dbReference type="PANTHER" id="PTHR43080:SF2">
    <property type="entry name" value="CBS DOMAIN-CONTAINING PROTEIN"/>
    <property type="match status" value="1"/>
</dbReference>
<dbReference type="Gene3D" id="3.10.580.10">
    <property type="entry name" value="CBS-domain"/>
    <property type="match status" value="1"/>
</dbReference>
<evidence type="ECO:0000313" key="5">
    <source>
        <dbReference type="Proteomes" id="UP000619743"/>
    </source>
</evidence>
<dbReference type="InterPro" id="IPR000644">
    <property type="entry name" value="CBS_dom"/>
</dbReference>
<evidence type="ECO:0000256" key="1">
    <source>
        <dbReference type="ARBA" id="ARBA00023122"/>
    </source>
</evidence>
<keyword evidence="1 2" id="KW-0129">CBS domain</keyword>
<dbReference type="CDD" id="cd04584">
    <property type="entry name" value="CBS_pair_AcuB_like"/>
    <property type="match status" value="1"/>
</dbReference>
<feature type="domain" description="CBS" evidence="3">
    <location>
        <begin position="81"/>
        <end position="137"/>
    </location>
</feature>
<dbReference type="SUPFAM" id="SSF54631">
    <property type="entry name" value="CBS-domain pair"/>
    <property type="match status" value="1"/>
</dbReference>
<keyword evidence="5" id="KW-1185">Reference proteome</keyword>
<dbReference type="SMART" id="SM00116">
    <property type="entry name" value="CBS"/>
    <property type="match status" value="2"/>
</dbReference>
<dbReference type="Pfam" id="PF00571">
    <property type="entry name" value="CBS"/>
    <property type="match status" value="2"/>
</dbReference>
<evidence type="ECO:0000313" key="4">
    <source>
        <dbReference type="EMBL" id="GGA64769.1"/>
    </source>
</evidence>
<dbReference type="Proteomes" id="UP000619743">
    <property type="component" value="Unassembled WGS sequence"/>
</dbReference>
<dbReference type="PANTHER" id="PTHR43080">
    <property type="entry name" value="CBS DOMAIN-CONTAINING PROTEIN CBSX3, MITOCHONDRIAL"/>
    <property type="match status" value="1"/>
</dbReference>
<dbReference type="EMBL" id="BMDX01000001">
    <property type="protein sequence ID" value="GGA64769.1"/>
    <property type="molecule type" value="Genomic_DNA"/>
</dbReference>
<dbReference type="PROSITE" id="PS51371">
    <property type="entry name" value="CBS"/>
    <property type="match status" value="2"/>
</dbReference>
<reference evidence="5" key="1">
    <citation type="journal article" date="2019" name="Int. J. Syst. Evol. Microbiol.">
        <title>The Global Catalogue of Microorganisms (GCM) 10K type strain sequencing project: providing services to taxonomists for standard genome sequencing and annotation.</title>
        <authorList>
            <consortium name="The Broad Institute Genomics Platform"/>
            <consortium name="The Broad Institute Genome Sequencing Center for Infectious Disease"/>
            <person name="Wu L."/>
            <person name="Ma J."/>
        </authorList>
    </citation>
    <scope>NUCLEOTIDE SEQUENCE [LARGE SCALE GENOMIC DNA]</scope>
    <source>
        <strain evidence="5">CGMCC 1.10130</strain>
    </source>
</reference>
<protein>
    <submittedName>
        <fullName evidence="4">CBS domain-containing protein</fullName>
    </submittedName>
</protein>
<comment type="caution">
    <text evidence="4">The sequence shown here is derived from an EMBL/GenBank/DDBJ whole genome shotgun (WGS) entry which is preliminary data.</text>
</comment>
<evidence type="ECO:0000256" key="2">
    <source>
        <dbReference type="PROSITE-ProRule" id="PRU00703"/>
    </source>
</evidence>
<feature type="domain" description="CBS" evidence="3">
    <location>
        <begin position="7"/>
        <end position="62"/>
    </location>
</feature>
<proteinExistence type="predicted"/>
<dbReference type="RefSeq" id="WP_087504267.1">
    <property type="nucleotide sequence ID" value="NZ_NGNS01000001.1"/>
</dbReference>
<sequence>MAIDRIMNTQVVTVELDDTLATVKDIFDNAHFHHLLVVEDGHLEGIISDRDLLLAISPNIGTKAETPKDRQALKRPVHQIMTRDPLTLKPTASIFEAIYLFNRNRISCLPIIDDNRVAIGVVTWRDILKAIEADLSKRVVANRNKTP</sequence>
<organism evidence="4 5">
    <name type="scientific">Neiella marina</name>
    <dbReference type="NCBI Taxonomy" id="508461"/>
    <lineage>
        <taxon>Bacteria</taxon>
        <taxon>Pseudomonadati</taxon>
        <taxon>Pseudomonadota</taxon>
        <taxon>Gammaproteobacteria</taxon>
        <taxon>Alteromonadales</taxon>
        <taxon>Echinimonadaceae</taxon>
        <taxon>Neiella</taxon>
    </lineage>
</organism>
<gene>
    <name evidence="4" type="ORF">GCM10011369_02670</name>
</gene>
<dbReference type="AlphaFoldDB" id="A0A8J2U1X4"/>
<dbReference type="OrthoDB" id="9790355at2"/>
<evidence type="ECO:0000259" key="3">
    <source>
        <dbReference type="PROSITE" id="PS51371"/>
    </source>
</evidence>
<name>A0A8J2U1X4_9GAMM</name>
<dbReference type="InterPro" id="IPR046342">
    <property type="entry name" value="CBS_dom_sf"/>
</dbReference>